<dbReference type="Pfam" id="PF05685">
    <property type="entry name" value="Uma2"/>
    <property type="match status" value="1"/>
</dbReference>
<dbReference type="RefSeq" id="WP_190352002.1">
    <property type="nucleotide sequence ID" value="NZ_JACJPY010000058.1"/>
</dbReference>
<dbReference type="InterPro" id="IPR011335">
    <property type="entry name" value="Restrct_endonuc-II-like"/>
</dbReference>
<evidence type="ECO:0000313" key="2">
    <source>
        <dbReference type="EMBL" id="MBD2151585.1"/>
    </source>
</evidence>
<dbReference type="InterPro" id="IPR012296">
    <property type="entry name" value="Nuclease_put_TT1808"/>
</dbReference>
<dbReference type="InterPro" id="IPR008538">
    <property type="entry name" value="Uma2"/>
</dbReference>
<proteinExistence type="predicted"/>
<dbReference type="GO" id="GO:0004519">
    <property type="term" value="F:endonuclease activity"/>
    <property type="evidence" value="ECO:0007669"/>
    <property type="project" value="UniProtKB-KW"/>
</dbReference>
<evidence type="ECO:0000259" key="1">
    <source>
        <dbReference type="Pfam" id="PF05685"/>
    </source>
</evidence>
<keyword evidence="2" id="KW-0255">Endonuclease</keyword>
<dbReference type="SUPFAM" id="SSF52980">
    <property type="entry name" value="Restriction endonuclease-like"/>
    <property type="match status" value="1"/>
</dbReference>
<protein>
    <submittedName>
        <fullName evidence="2">Uma2 family endonuclease</fullName>
    </submittedName>
</protein>
<dbReference type="Gene3D" id="3.90.1570.10">
    <property type="entry name" value="tt1808, chain A"/>
    <property type="match status" value="1"/>
</dbReference>
<feature type="domain" description="Putative restriction endonuclease" evidence="1">
    <location>
        <begin position="26"/>
        <end position="193"/>
    </location>
</feature>
<reference evidence="2" key="2">
    <citation type="submission" date="2020-08" db="EMBL/GenBank/DDBJ databases">
        <authorList>
            <person name="Chen M."/>
            <person name="Teng W."/>
            <person name="Zhao L."/>
            <person name="Hu C."/>
            <person name="Zhou Y."/>
            <person name="Han B."/>
            <person name="Song L."/>
            <person name="Shu W."/>
        </authorList>
    </citation>
    <scope>NUCLEOTIDE SEQUENCE</scope>
    <source>
        <strain evidence="2">FACHB-1277</strain>
    </source>
</reference>
<keyword evidence="2" id="KW-0378">Hydrolase</keyword>
<dbReference type="Proteomes" id="UP000631421">
    <property type="component" value="Unassembled WGS sequence"/>
</dbReference>
<evidence type="ECO:0000313" key="3">
    <source>
        <dbReference type="Proteomes" id="UP000631421"/>
    </source>
</evidence>
<dbReference type="PANTHER" id="PTHR35400">
    <property type="entry name" value="SLR1083 PROTEIN"/>
    <property type="match status" value="1"/>
</dbReference>
<comment type="caution">
    <text evidence="2">The sequence shown here is derived from an EMBL/GenBank/DDBJ whole genome shotgun (WGS) entry which is preliminary data.</text>
</comment>
<reference evidence="2" key="1">
    <citation type="journal article" date="2015" name="ISME J.">
        <title>Draft Genome Sequence of Streptomyces incarnatus NRRL8089, which Produces the Nucleoside Antibiotic Sinefungin.</title>
        <authorList>
            <person name="Oshima K."/>
            <person name="Hattori M."/>
            <person name="Shimizu H."/>
            <person name="Fukuda K."/>
            <person name="Nemoto M."/>
            <person name="Inagaki K."/>
            <person name="Tamura T."/>
        </authorList>
    </citation>
    <scope>NUCLEOTIDE SEQUENCE</scope>
    <source>
        <strain evidence="2">FACHB-1277</strain>
    </source>
</reference>
<name>A0A926UX02_9CYAN</name>
<dbReference type="EMBL" id="JACJPY010000058">
    <property type="protein sequence ID" value="MBD2151585.1"/>
    <property type="molecule type" value="Genomic_DNA"/>
</dbReference>
<accession>A0A926UX02</accession>
<dbReference type="PANTHER" id="PTHR35400:SF1">
    <property type="entry name" value="SLR1083 PROTEIN"/>
    <property type="match status" value="1"/>
</dbReference>
<organism evidence="2 3">
    <name type="scientific">Pseudanabaena cinerea FACHB-1277</name>
    <dbReference type="NCBI Taxonomy" id="2949581"/>
    <lineage>
        <taxon>Bacteria</taxon>
        <taxon>Bacillati</taxon>
        <taxon>Cyanobacteriota</taxon>
        <taxon>Cyanophyceae</taxon>
        <taxon>Pseudanabaenales</taxon>
        <taxon>Pseudanabaenaceae</taxon>
        <taxon>Pseudanabaena</taxon>
        <taxon>Pseudanabaena cinerea</taxon>
    </lineage>
</organism>
<dbReference type="AlphaFoldDB" id="A0A926UX02"/>
<keyword evidence="3" id="KW-1185">Reference proteome</keyword>
<gene>
    <name evidence="2" type="ORF">H6F44_15860</name>
</gene>
<keyword evidence="2" id="KW-0540">Nuclease</keyword>
<sequence>MQATVTEATQEITQEIEPQIHLWSVDDYHQMIEAGVLDEDDRVELLEGKIVCMSPQRPFHASSVQRSSKLFFKLLGDRAEIRIQLPVILGNDSEPESDLAIVKIDEHEYSYRHPEAKDIYLLIEVADWTISTDRKQKARIYGKNLVLEYWILDLQKRQVYLFRQPENGSYREELILNSEDTATMIAFPDVAIALTALFPLQPE</sequence>
<dbReference type="CDD" id="cd06260">
    <property type="entry name" value="DUF820-like"/>
    <property type="match status" value="1"/>
</dbReference>